<name>A0A7J7JLS1_BUGNE</name>
<evidence type="ECO:0000313" key="2">
    <source>
        <dbReference type="EMBL" id="KAF6026967.1"/>
    </source>
</evidence>
<dbReference type="AlphaFoldDB" id="A0A7J7JLS1"/>
<evidence type="ECO:0000256" key="1">
    <source>
        <dbReference type="SAM" id="MobiDB-lite"/>
    </source>
</evidence>
<keyword evidence="3" id="KW-1185">Reference proteome</keyword>
<organism evidence="2 3">
    <name type="scientific">Bugula neritina</name>
    <name type="common">Brown bryozoan</name>
    <name type="synonym">Sertularia neritina</name>
    <dbReference type="NCBI Taxonomy" id="10212"/>
    <lineage>
        <taxon>Eukaryota</taxon>
        <taxon>Metazoa</taxon>
        <taxon>Spiralia</taxon>
        <taxon>Lophotrochozoa</taxon>
        <taxon>Bryozoa</taxon>
        <taxon>Gymnolaemata</taxon>
        <taxon>Cheilostomatida</taxon>
        <taxon>Flustrina</taxon>
        <taxon>Buguloidea</taxon>
        <taxon>Bugulidae</taxon>
        <taxon>Bugula</taxon>
    </lineage>
</organism>
<evidence type="ECO:0000313" key="3">
    <source>
        <dbReference type="Proteomes" id="UP000593567"/>
    </source>
</evidence>
<comment type="caution">
    <text evidence="2">The sequence shown here is derived from an EMBL/GenBank/DDBJ whole genome shotgun (WGS) entry which is preliminary data.</text>
</comment>
<dbReference type="EMBL" id="VXIV02002172">
    <property type="protein sequence ID" value="KAF6026967.1"/>
    <property type="molecule type" value="Genomic_DNA"/>
</dbReference>
<proteinExistence type="predicted"/>
<gene>
    <name evidence="2" type="ORF">EB796_014720</name>
</gene>
<sequence>MASKRQASQCNFDNTCFSVDQVAKLFEVDDLPRSSTLPSDTPPVNIQFDANSDQSKGFTSCDHPCTDAMLQGTASNDTFNNLESSTHFGDPSRKNDLSLLPASTVSSDRANMPIPNKEMKLLINKAKTTISPKANILLNKAQTGSNNAANYMQSGASKYTSLPHTNNVVDNCKDDSLSKALKVKKNGTGNSIMENTIAVRNAIIESVESFTDDVISSPPEDHFAAEGFNVNTPMQFGASETQSPALKFNLLDCSWDDTFLKDSKANDKADSSVAKNTFDPRNVIIQPVDYSKDNVISSIRKYPSDAEELHVNGFIPISASDTPSSAHESKALVSSLKNMRKLPNKETAFSLRLAKQVMLLEPTGWVSDTKKLEKLPTHHEAFPSTLVKQVVELESTVDVYDQQKLEELPKHIETGLNEVPNSKTHEKESNIKALDLYFEDAKLKDFLGLLEVGSNYENSKEQSENLSQSEKTIVPEISNSVIDSLQFCSSVSNEIDSKENAHELPKSVSTFPKHVIDEVTELMFQDTRPLSEEPNVIKSSQNFDEKLVLPESIKQDVEESLLSCVSSVAKRESVNNSQQSSDMFTGDAINSSHCSLVPHNSLALNQDLANSDVVANGPVTPPELVDGLEDPVTYFVAKPMHNVVPLDQEDFDDDDFTGFYRHHPAVKSTPTKPFRRQSPSEPVPTVSLKVQAGKSSKLPSKLPSFETNNVVLYKYDSMLGTPV</sequence>
<reference evidence="2" key="1">
    <citation type="submission" date="2020-06" db="EMBL/GenBank/DDBJ databases">
        <title>Draft genome of Bugula neritina, a colonial animal packing powerful symbionts and potential medicines.</title>
        <authorList>
            <person name="Rayko M."/>
        </authorList>
    </citation>
    <scope>NUCLEOTIDE SEQUENCE [LARGE SCALE GENOMIC DNA]</scope>
    <source>
        <strain evidence="2">Kwan_BN1</strain>
    </source>
</reference>
<protein>
    <submittedName>
        <fullName evidence="2">Uncharacterized protein</fullName>
    </submittedName>
</protein>
<dbReference type="Proteomes" id="UP000593567">
    <property type="component" value="Unassembled WGS sequence"/>
</dbReference>
<accession>A0A7J7JLS1</accession>
<feature type="region of interest" description="Disordered" evidence="1">
    <location>
        <begin position="667"/>
        <end position="698"/>
    </location>
</feature>